<keyword evidence="1 4" id="KW-0812">Transmembrane</keyword>
<dbReference type="InterPro" id="IPR011701">
    <property type="entry name" value="MFS"/>
</dbReference>
<keyword evidence="2 4" id="KW-1133">Transmembrane helix</keyword>
<dbReference type="GO" id="GO:0022857">
    <property type="term" value="F:transmembrane transporter activity"/>
    <property type="evidence" value="ECO:0007669"/>
    <property type="project" value="InterPro"/>
</dbReference>
<dbReference type="EMBL" id="CP016618">
    <property type="protein sequence ID" value="ANY83917.1"/>
    <property type="molecule type" value="Genomic_DNA"/>
</dbReference>
<dbReference type="PROSITE" id="PS50850">
    <property type="entry name" value="MFS"/>
    <property type="match status" value="1"/>
</dbReference>
<protein>
    <submittedName>
        <fullName evidence="6">ABC transporter permease</fullName>
    </submittedName>
</protein>
<feature type="domain" description="Major facilitator superfamily (MFS) profile" evidence="5">
    <location>
        <begin position="216"/>
        <end position="401"/>
    </location>
</feature>
<keyword evidence="3 4" id="KW-0472">Membrane</keyword>
<accession>A0A1B2EVC6</accession>
<sequence length="401" mass="42509">MRSSKVLPPDIQRVLWARSLRAFGDGYVAILLPLHLSRLGYDAFGVGIISTATLLGSALLTLAVGLVAYRIPRRRALLAAGLLMATTGLGFAGIEGFWPLLLIAFVGTLNPSGGDVSLFLPLEHTVIAHVVADEERTAVFARYSFVGAFFGALGALSVGTVDWFAPVIPPPAMTTVLFGLYGGIGLLTCLLYRNLSPKAEAGTDSPPAPLGPSRGIVYRLAALFSVDAFGGGLVINSLLTIWLSERFGIGVGTIGAIFFATSLCSAVSYFAAVPLAKRFGLINTMVFTHLPSSLFLILTAFAPTIWIAFGLLILRSLLSQMDVPTRSSYVMAVVRPEERPAAASVTAVPRSLASAVAPLLSGWLLTVTPFGWPLVLAGTLKAMYDLALLRQFSAIKPSEER</sequence>
<dbReference type="SUPFAM" id="SSF103473">
    <property type="entry name" value="MFS general substrate transporter"/>
    <property type="match status" value="1"/>
</dbReference>
<feature type="transmembrane region" description="Helical" evidence="4">
    <location>
        <begin position="249"/>
        <end position="273"/>
    </location>
</feature>
<dbReference type="AlphaFoldDB" id="A0A1B2EVC6"/>
<organism evidence="6">
    <name type="scientific">Microvirga ossetica</name>
    <dbReference type="NCBI Taxonomy" id="1882682"/>
    <lineage>
        <taxon>Bacteria</taxon>
        <taxon>Pseudomonadati</taxon>
        <taxon>Pseudomonadota</taxon>
        <taxon>Alphaproteobacteria</taxon>
        <taxon>Hyphomicrobiales</taxon>
        <taxon>Methylobacteriaceae</taxon>
        <taxon>Microvirga</taxon>
    </lineage>
</organism>
<dbReference type="KEGG" id="moc:BB934_36000"/>
<dbReference type="Pfam" id="PF07690">
    <property type="entry name" value="MFS_1"/>
    <property type="match status" value="2"/>
</dbReference>
<dbReference type="InterPro" id="IPR036259">
    <property type="entry name" value="MFS_trans_sf"/>
</dbReference>
<evidence type="ECO:0000256" key="2">
    <source>
        <dbReference type="ARBA" id="ARBA00022989"/>
    </source>
</evidence>
<feature type="transmembrane region" description="Helical" evidence="4">
    <location>
        <begin position="143"/>
        <end position="164"/>
    </location>
</feature>
<evidence type="ECO:0000313" key="6">
    <source>
        <dbReference type="EMBL" id="ANY83917.1"/>
    </source>
</evidence>
<geneLocation type="plasmid" evidence="6">
    <name>unnamed3</name>
</geneLocation>
<evidence type="ECO:0000256" key="3">
    <source>
        <dbReference type="ARBA" id="ARBA00023136"/>
    </source>
</evidence>
<dbReference type="Gene3D" id="1.20.1250.20">
    <property type="entry name" value="MFS general substrate transporter like domains"/>
    <property type="match status" value="2"/>
</dbReference>
<dbReference type="InterPro" id="IPR020846">
    <property type="entry name" value="MFS_dom"/>
</dbReference>
<evidence type="ECO:0000256" key="4">
    <source>
        <dbReference type="SAM" id="Phobius"/>
    </source>
</evidence>
<feature type="transmembrane region" description="Helical" evidence="4">
    <location>
        <begin position="360"/>
        <end position="380"/>
    </location>
</feature>
<feature type="transmembrane region" description="Helical" evidence="4">
    <location>
        <begin position="176"/>
        <end position="195"/>
    </location>
</feature>
<feature type="transmembrane region" description="Helical" evidence="4">
    <location>
        <begin position="216"/>
        <end position="243"/>
    </location>
</feature>
<feature type="transmembrane region" description="Helical" evidence="4">
    <location>
        <begin position="43"/>
        <end position="69"/>
    </location>
</feature>
<feature type="transmembrane region" description="Helical" evidence="4">
    <location>
        <begin position="294"/>
        <end position="314"/>
    </location>
</feature>
<keyword evidence="6" id="KW-0614">Plasmid</keyword>
<evidence type="ECO:0000256" key="1">
    <source>
        <dbReference type="ARBA" id="ARBA00022692"/>
    </source>
</evidence>
<reference evidence="6" key="1">
    <citation type="submission" date="2016-07" db="EMBL/GenBank/DDBJ databases">
        <title>Microvirga ossetica sp. nov. a new species of rhizobia isolated from root nodules of the legume species Vicia alpestris Steven originated from North Ossetia region in the Caucasus.</title>
        <authorList>
            <person name="Safronova V.I."/>
            <person name="Kuznetsova I.G."/>
            <person name="Sazanova A.L."/>
            <person name="Belimov A."/>
            <person name="Andronov E."/>
            <person name="Osledkin Y.S."/>
            <person name="Onishchuk O.P."/>
            <person name="Kurchak O.N."/>
            <person name="Shaposhnikov A.I."/>
            <person name="Willems A."/>
            <person name="Tikhonovich I.A."/>
        </authorList>
    </citation>
    <scope>NUCLEOTIDE SEQUENCE [LARGE SCALE GENOMIC DNA]</scope>
    <source>
        <strain evidence="6">V5/3M</strain>
        <plasmid evidence="6">unnamed3</plasmid>
    </source>
</reference>
<gene>
    <name evidence="6" type="ORF">BB934_36000</name>
</gene>
<proteinExistence type="predicted"/>
<name>A0A1B2EVC6_9HYPH</name>
<dbReference type="PANTHER" id="PTHR23520:SF5">
    <property type="entry name" value="TRANSPORTER, PUTATIVE (AFU_ORTHOLOGUE AFUA_3G04000)-RELATED"/>
    <property type="match status" value="1"/>
</dbReference>
<evidence type="ECO:0000259" key="5">
    <source>
        <dbReference type="PROSITE" id="PS50850"/>
    </source>
</evidence>
<feature type="transmembrane region" description="Helical" evidence="4">
    <location>
        <begin position="76"/>
        <end position="94"/>
    </location>
</feature>
<dbReference type="PANTHER" id="PTHR23520">
    <property type="entry name" value="TRANSPORTER, PUTATIVE (AFU_ORTHOLOGUE AFUA_3G04000)-RELATED"/>
    <property type="match status" value="1"/>
</dbReference>